<reference evidence="2" key="1">
    <citation type="submission" date="2019-09" db="EMBL/GenBank/DDBJ databases">
        <title>Draft genome information of white flower Hibiscus syriacus.</title>
        <authorList>
            <person name="Kim Y.-M."/>
        </authorList>
    </citation>
    <scope>NUCLEOTIDE SEQUENCE [LARGE SCALE GENOMIC DNA]</scope>
    <source>
        <strain evidence="2">YM2019G1</strain>
    </source>
</reference>
<protein>
    <submittedName>
        <fullName evidence="2">Protein IQ-DOMAIN 32-like</fullName>
    </submittedName>
</protein>
<evidence type="ECO:0000313" key="2">
    <source>
        <dbReference type="EMBL" id="KAE8721471.1"/>
    </source>
</evidence>
<dbReference type="EMBL" id="VEPZ02000623">
    <property type="protein sequence ID" value="KAE8721471.1"/>
    <property type="molecule type" value="Genomic_DNA"/>
</dbReference>
<organism evidence="2 3">
    <name type="scientific">Hibiscus syriacus</name>
    <name type="common">Rose of Sharon</name>
    <dbReference type="NCBI Taxonomy" id="106335"/>
    <lineage>
        <taxon>Eukaryota</taxon>
        <taxon>Viridiplantae</taxon>
        <taxon>Streptophyta</taxon>
        <taxon>Embryophyta</taxon>
        <taxon>Tracheophyta</taxon>
        <taxon>Spermatophyta</taxon>
        <taxon>Magnoliopsida</taxon>
        <taxon>eudicotyledons</taxon>
        <taxon>Gunneridae</taxon>
        <taxon>Pentapetalae</taxon>
        <taxon>rosids</taxon>
        <taxon>malvids</taxon>
        <taxon>Malvales</taxon>
        <taxon>Malvaceae</taxon>
        <taxon>Malvoideae</taxon>
        <taxon>Hibiscus</taxon>
    </lineage>
</organism>
<accession>A0A6A3C077</accession>
<feature type="region of interest" description="Disordered" evidence="1">
    <location>
        <begin position="1"/>
        <end position="23"/>
    </location>
</feature>
<name>A0A6A3C077_HIBSY</name>
<comment type="caution">
    <text evidence="2">The sequence shown here is derived from an EMBL/GenBank/DDBJ whole genome shotgun (WGS) entry which is preliminary data.</text>
</comment>
<proteinExistence type="predicted"/>
<evidence type="ECO:0000256" key="1">
    <source>
        <dbReference type="SAM" id="MobiDB-lite"/>
    </source>
</evidence>
<dbReference type="AlphaFoldDB" id="A0A6A3C077"/>
<sequence>MESSGSATFPARCTKGSGSLMTTSSWDSGTIRDDKADIMLKYLLEEALCLQADGSPKEVKLYEGIDGEDAGAADDCFEFEDEYIDIDRI</sequence>
<keyword evidence="3" id="KW-1185">Reference proteome</keyword>
<dbReference type="Proteomes" id="UP000436088">
    <property type="component" value="Unassembled WGS sequence"/>
</dbReference>
<gene>
    <name evidence="2" type="ORF">F3Y22_tig00015910pilonHSYRG00025</name>
</gene>
<evidence type="ECO:0000313" key="3">
    <source>
        <dbReference type="Proteomes" id="UP000436088"/>
    </source>
</evidence>